<keyword evidence="1 4" id="KW-0812">Transmembrane</keyword>
<evidence type="ECO:0000256" key="3">
    <source>
        <dbReference type="ARBA" id="ARBA00023136"/>
    </source>
</evidence>
<comment type="caution">
    <text evidence="5">The sequence shown here is derived from an EMBL/GenBank/DDBJ whole genome shotgun (WGS) entry which is preliminary data.</text>
</comment>
<dbReference type="PANTHER" id="PTHR23523:SF2">
    <property type="entry name" value="2-NITROIMIDAZOLE TRANSPORTER"/>
    <property type="match status" value="1"/>
</dbReference>
<keyword evidence="2 4" id="KW-1133">Transmembrane helix</keyword>
<dbReference type="InterPro" id="IPR052524">
    <property type="entry name" value="MFS_Cyanate_Porter"/>
</dbReference>
<dbReference type="CDD" id="cd17339">
    <property type="entry name" value="MFS_NIMT_CynX_like"/>
    <property type="match status" value="1"/>
</dbReference>
<sequence length="425" mass="44317">MTQPLHDLPQPIVDAEIDDVPPPHPPAFNPVLLVAGMILVGLNLRPALSSVAPILGALRADTGLGATAAGLLTTLPVLCLGLAAPLAPRMARRWGAERTAFGILLLLAAGLLLRTVLGPSVLFVGTAIAGASIGIIGVLLPGIVKRDFPHHPGTMTGLYTMALCLGAAMAAGATEPLRLAFDSRWQPALAFWAIPAVIAALAWLPQLRRADHGHHRQGYTVTGLWRDPLAWQVTIYMGLQSSLAYCVFGWLPSILVDRGLTPVQAGWVMSVSVLLQLITALGGPWAATRARDQRGAIAVMLVLTWAGLLGCLFAPLSQLWPWAIVLGLGQGGTFSIALTLIVLRARDPHVAAHLSGMSQGVGYTLAALGPFAVGVIHDLSGSWAPLGVFFTILSVAALIAGLGAGRKRYVGARTIELPPAGPSGS</sequence>
<feature type="transmembrane region" description="Helical" evidence="4">
    <location>
        <begin position="383"/>
        <end position="404"/>
    </location>
</feature>
<evidence type="ECO:0000256" key="2">
    <source>
        <dbReference type="ARBA" id="ARBA00022989"/>
    </source>
</evidence>
<dbReference type="GO" id="GO:0022857">
    <property type="term" value="F:transmembrane transporter activity"/>
    <property type="evidence" value="ECO:0007669"/>
    <property type="project" value="InterPro"/>
</dbReference>
<dbReference type="RefSeq" id="WP_136773439.1">
    <property type="nucleotide sequence ID" value="NZ_CP156074.1"/>
</dbReference>
<dbReference type="InterPro" id="IPR004747">
    <property type="entry name" value="CynX-like"/>
</dbReference>
<feature type="transmembrane region" description="Helical" evidence="4">
    <location>
        <begin position="99"/>
        <end position="117"/>
    </location>
</feature>
<dbReference type="Proteomes" id="UP000310016">
    <property type="component" value="Unassembled WGS sequence"/>
</dbReference>
<dbReference type="Pfam" id="PF07690">
    <property type="entry name" value="MFS_1"/>
    <property type="match status" value="1"/>
</dbReference>
<dbReference type="SUPFAM" id="SSF103473">
    <property type="entry name" value="MFS general substrate transporter"/>
    <property type="match status" value="1"/>
</dbReference>
<dbReference type="NCBIfam" id="TIGR00896">
    <property type="entry name" value="CynX"/>
    <property type="match status" value="1"/>
</dbReference>
<feature type="transmembrane region" description="Helical" evidence="4">
    <location>
        <begin position="322"/>
        <end position="343"/>
    </location>
</feature>
<proteinExistence type="predicted"/>
<protein>
    <submittedName>
        <fullName evidence="5">CynX/NimT family MFS transporter</fullName>
    </submittedName>
</protein>
<dbReference type="PANTHER" id="PTHR23523">
    <property type="match status" value="1"/>
</dbReference>
<evidence type="ECO:0000256" key="1">
    <source>
        <dbReference type="ARBA" id="ARBA00022692"/>
    </source>
</evidence>
<dbReference type="InterPro" id="IPR036259">
    <property type="entry name" value="MFS_trans_sf"/>
</dbReference>
<evidence type="ECO:0000313" key="6">
    <source>
        <dbReference type="Proteomes" id="UP000310016"/>
    </source>
</evidence>
<keyword evidence="6" id="KW-1185">Reference proteome</keyword>
<dbReference type="AlphaFoldDB" id="A0A4U0PXK6"/>
<dbReference type="Gene3D" id="1.20.1250.20">
    <property type="entry name" value="MFS general substrate transporter like domains"/>
    <property type="match status" value="2"/>
</dbReference>
<feature type="transmembrane region" description="Helical" evidence="4">
    <location>
        <begin position="185"/>
        <end position="204"/>
    </location>
</feature>
<feature type="transmembrane region" description="Helical" evidence="4">
    <location>
        <begin position="156"/>
        <end position="173"/>
    </location>
</feature>
<feature type="transmembrane region" description="Helical" evidence="4">
    <location>
        <begin position="123"/>
        <end position="144"/>
    </location>
</feature>
<evidence type="ECO:0000256" key="4">
    <source>
        <dbReference type="SAM" id="Phobius"/>
    </source>
</evidence>
<feature type="transmembrane region" description="Helical" evidence="4">
    <location>
        <begin position="267"/>
        <end position="288"/>
    </location>
</feature>
<feature type="transmembrane region" description="Helical" evidence="4">
    <location>
        <begin position="355"/>
        <end position="377"/>
    </location>
</feature>
<gene>
    <name evidence="5" type="ORF">FAZ21_10705</name>
</gene>
<accession>A0A4U0PXK6</accession>
<feature type="transmembrane region" description="Helical" evidence="4">
    <location>
        <begin position="233"/>
        <end position="255"/>
    </location>
</feature>
<keyword evidence="3 4" id="KW-0472">Membrane</keyword>
<dbReference type="InterPro" id="IPR011701">
    <property type="entry name" value="MFS"/>
</dbReference>
<reference evidence="5 6" key="1">
    <citation type="submission" date="2019-04" db="EMBL/GenBank/DDBJ databases">
        <title>Chitiniphilus eburnea sp. nov., a novel chitinolytic bacterium isolated from aquaculture sludge.</title>
        <authorList>
            <person name="Sheng M."/>
        </authorList>
    </citation>
    <scope>NUCLEOTIDE SEQUENCE [LARGE SCALE GENOMIC DNA]</scope>
    <source>
        <strain evidence="5 6">HX-2-15</strain>
    </source>
</reference>
<evidence type="ECO:0000313" key="5">
    <source>
        <dbReference type="EMBL" id="TJZ73323.1"/>
    </source>
</evidence>
<dbReference type="EMBL" id="SUMF01000010">
    <property type="protein sequence ID" value="TJZ73323.1"/>
    <property type="molecule type" value="Genomic_DNA"/>
</dbReference>
<name>A0A4U0PXK6_9NEIS</name>
<feature type="transmembrane region" description="Helical" evidence="4">
    <location>
        <begin position="64"/>
        <end position="87"/>
    </location>
</feature>
<feature type="transmembrane region" description="Helical" evidence="4">
    <location>
        <begin position="295"/>
        <end position="316"/>
    </location>
</feature>
<dbReference type="OrthoDB" id="5317164at2"/>
<organism evidence="5 6">
    <name type="scientific">Chitiniphilus eburneus</name>
    <dbReference type="NCBI Taxonomy" id="2571148"/>
    <lineage>
        <taxon>Bacteria</taxon>
        <taxon>Pseudomonadati</taxon>
        <taxon>Pseudomonadota</taxon>
        <taxon>Betaproteobacteria</taxon>
        <taxon>Neisseriales</taxon>
        <taxon>Chitinibacteraceae</taxon>
        <taxon>Chitiniphilus</taxon>
    </lineage>
</organism>
<dbReference type="GO" id="GO:0016020">
    <property type="term" value="C:membrane"/>
    <property type="evidence" value="ECO:0007669"/>
    <property type="project" value="InterPro"/>
</dbReference>